<sequence length="307" mass="36368">MNILNRIKSLCKYYDRFSDEISDKAIKDEYSFFLKLSLHYPNLKVPLPFFAHVIHMLFVLSIVLLHIYFIVKTLIVSQPEDYTMMIHTLHLGIIIFLYSLLMIPFNLSRYAICRSYRMIGKGVFIYEGEKITDEENEMIKYYRKLIRKVKITFPTLYIIAGSCKLIIAPCIDYLLGTNDPRTYTSGGINLSTLLPMWYPIESHEGIVYYICMIGQMIYIYDGIFSLSLAMCCYFTSLIHVAIQLERLIISLKNIEKRALKIYYNIKPNYFEMNLKLDKIYKEKLFLNCIEYCFKENIKHSQQIFRFV</sequence>
<protein>
    <recommendedName>
        <fullName evidence="4">Odorant receptor</fullName>
    </recommendedName>
</protein>
<evidence type="ECO:0000313" key="2">
    <source>
        <dbReference type="EMBL" id="KAK9506009.1"/>
    </source>
</evidence>
<feature type="transmembrane region" description="Helical" evidence="1">
    <location>
        <begin position="217"/>
        <end position="242"/>
    </location>
</feature>
<reference evidence="2 3" key="1">
    <citation type="submission" date="2022-12" db="EMBL/GenBank/DDBJ databases">
        <title>Chromosome-level genome assembly of true bugs.</title>
        <authorList>
            <person name="Ma L."/>
            <person name="Li H."/>
        </authorList>
    </citation>
    <scope>NUCLEOTIDE SEQUENCE [LARGE SCALE GENOMIC DNA]</scope>
    <source>
        <strain evidence="2">Lab_2022b</strain>
    </source>
</reference>
<proteinExistence type="predicted"/>
<accession>A0AAW1D7P7</accession>
<evidence type="ECO:0000313" key="3">
    <source>
        <dbReference type="Proteomes" id="UP001461498"/>
    </source>
</evidence>
<keyword evidence="1" id="KW-0812">Transmembrane</keyword>
<gene>
    <name evidence="2" type="ORF">O3M35_008027</name>
</gene>
<comment type="caution">
    <text evidence="2">The sequence shown here is derived from an EMBL/GenBank/DDBJ whole genome shotgun (WGS) entry which is preliminary data.</text>
</comment>
<dbReference type="AlphaFoldDB" id="A0AAW1D7P7"/>
<evidence type="ECO:0000256" key="1">
    <source>
        <dbReference type="SAM" id="Phobius"/>
    </source>
</evidence>
<keyword evidence="3" id="KW-1185">Reference proteome</keyword>
<feature type="transmembrane region" description="Helical" evidence="1">
    <location>
        <begin position="49"/>
        <end position="71"/>
    </location>
</feature>
<organism evidence="2 3">
    <name type="scientific">Rhynocoris fuscipes</name>
    <dbReference type="NCBI Taxonomy" id="488301"/>
    <lineage>
        <taxon>Eukaryota</taxon>
        <taxon>Metazoa</taxon>
        <taxon>Ecdysozoa</taxon>
        <taxon>Arthropoda</taxon>
        <taxon>Hexapoda</taxon>
        <taxon>Insecta</taxon>
        <taxon>Pterygota</taxon>
        <taxon>Neoptera</taxon>
        <taxon>Paraneoptera</taxon>
        <taxon>Hemiptera</taxon>
        <taxon>Heteroptera</taxon>
        <taxon>Panheteroptera</taxon>
        <taxon>Cimicomorpha</taxon>
        <taxon>Reduviidae</taxon>
        <taxon>Harpactorinae</taxon>
        <taxon>Harpactorini</taxon>
        <taxon>Rhynocoris</taxon>
    </lineage>
</organism>
<keyword evidence="1" id="KW-0472">Membrane</keyword>
<feature type="transmembrane region" description="Helical" evidence="1">
    <location>
        <begin position="91"/>
        <end position="112"/>
    </location>
</feature>
<evidence type="ECO:0008006" key="4">
    <source>
        <dbReference type="Google" id="ProtNLM"/>
    </source>
</evidence>
<feature type="transmembrane region" description="Helical" evidence="1">
    <location>
        <begin position="151"/>
        <end position="175"/>
    </location>
</feature>
<name>A0AAW1D7P7_9HEMI</name>
<dbReference type="Proteomes" id="UP001461498">
    <property type="component" value="Unassembled WGS sequence"/>
</dbReference>
<keyword evidence="1" id="KW-1133">Transmembrane helix</keyword>
<dbReference type="EMBL" id="JAPXFL010000005">
    <property type="protein sequence ID" value="KAK9506009.1"/>
    <property type="molecule type" value="Genomic_DNA"/>
</dbReference>